<name>A0ABU3VQJ0_9EURY</name>
<dbReference type="InterPro" id="IPR016155">
    <property type="entry name" value="Mopterin_synth/thiamin_S_b"/>
</dbReference>
<evidence type="ECO:0008006" key="3">
    <source>
        <dbReference type="Google" id="ProtNLM"/>
    </source>
</evidence>
<keyword evidence="2" id="KW-1185">Reference proteome</keyword>
<organism evidence="1 2">
    <name type="scientific">Methanimicrococcus hacksteinii</name>
    <dbReference type="NCBI Taxonomy" id="3028293"/>
    <lineage>
        <taxon>Archaea</taxon>
        <taxon>Methanobacteriati</taxon>
        <taxon>Methanobacteriota</taxon>
        <taxon>Stenosarchaea group</taxon>
        <taxon>Methanomicrobia</taxon>
        <taxon>Methanosarcinales</taxon>
        <taxon>Methanosarcinaceae</taxon>
        <taxon>Methanimicrococcus</taxon>
    </lineage>
</organism>
<dbReference type="SUPFAM" id="SSF54285">
    <property type="entry name" value="MoaD/ThiS"/>
    <property type="match status" value="1"/>
</dbReference>
<comment type="caution">
    <text evidence="1">The sequence shown here is derived from an EMBL/GenBank/DDBJ whole genome shotgun (WGS) entry which is preliminary data.</text>
</comment>
<dbReference type="Gene3D" id="3.10.20.30">
    <property type="match status" value="1"/>
</dbReference>
<proteinExistence type="predicted"/>
<dbReference type="RefSeq" id="WP_318786068.1">
    <property type="nucleotide sequence ID" value="NZ_JAWDKC010000020.1"/>
</dbReference>
<dbReference type="Pfam" id="PF02597">
    <property type="entry name" value="ThiS"/>
    <property type="match status" value="1"/>
</dbReference>
<reference evidence="1 2" key="1">
    <citation type="submission" date="2023-06" db="EMBL/GenBank/DDBJ databases">
        <title>Genome sequence of Methanimicrococcus sp. At1.</title>
        <authorList>
            <person name="Protasov E."/>
            <person name="Platt K."/>
            <person name="Poehlein A."/>
            <person name="Daniel R."/>
            <person name="Brune A."/>
        </authorList>
    </citation>
    <scope>NUCLEOTIDE SEQUENCE [LARGE SCALE GENOMIC DNA]</scope>
    <source>
        <strain evidence="1 2">At1</strain>
    </source>
</reference>
<sequence>MKVSILFLGAGKNESESSVELEIPEQTSVKRLIAEFAVNLLPDPELVLDSSGSLRRHLIIQINKKRILPSKADEYILKEGDEIIIYPPVSGG</sequence>
<accession>A0ABU3VQJ0</accession>
<dbReference type="InterPro" id="IPR003749">
    <property type="entry name" value="ThiS/MoaD-like"/>
</dbReference>
<evidence type="ECO:0000313" key="2">
    <source>
        <dbReference type="Proteomes" id="UP001272052"/>
    </source>
</evidence>
<dbReference type="CDD" id="cd17040">
    <property type="entry name" value="Ubl_MoaD_like"/>
    <property type="match status" value="1"/>
</dbReference>
<dbReference type="EMBL" id="JAWDKC010000020">
    <property type="protein sequence ID" value="MDV0445646.1"/>
    <property type="molecule type" value="Genomic_DNA"/>
</dbReference>
<dbReference type="Proteomes" id="UP001272052">
    <property type="component" value="Unassembled WGS sequence"/>
</dbReference>
<dbReference type="InterPro" id="IPR012675">
    <property type="entry name" value="Beta-grasp_dom_sf"/>
</dbReference>
<evidence type="ECO:0000313" key="1">
    <source>
        <dbReference type="EMBL" id="MDV0445646.1"/>
    </source>
</evidence>
<gene>
    <name evidence="1" type="ORF">MmiAt1_12350</name>
</gene>
<protein>
    <recommendedName>
        <fullName evidence="3">MoaD/ThiS family protein</fullName>
    </recommendedName>
</protein>